<evidence type="ECO:0000313" key="2">
    <source>
        <dbReference type="Proteomes" id="UP000181951"/>
    </source>
</evidence>
<keyword evidence="2" id="KW-1185">Reference proteome</keyword>
<sequence>MNCFDCDTSGLATPAVAVCNGCGAGMCSGHSTSMPRSVQRPNGLGQSATPRSARQMHCATCADAHIA</sequence>
<dbReference type="RefSeq" id="WP_075016883.1">
    <property type="nucleotide sequence ID" value="NZ_FODD01000012.1"/>
</dbReference>
<dbReference type="Pfam" id="PF09947">
    <property type="entry name" value="DUF2180"/>
    <property type="match status" value="1"/>
</dbReference>
<evidence type="ECO:0000313" key="1">
    <source>
        <dbReference type="EMBL" id="SEN88305.1"/>
    </source>
</evidence>
<reference evidence="1 2" key="1">
    <citation type="submission" date="2016-10" db="EMBL/GenBank/DDBJ databases">
        <authorList>
            <person name="de Groot N.N."/>
        </authorList>
    </citation>
    <scope>NUCLEOTIDE SEQUENCE [LARGE SCALE GENOMIC DNA]</scope>
    <source>
        <strain evidence="1 2">CGMCC 4.2026</strain>
    </source>
</reference>
<dbReference type="InterPro" id="IPR017211">
    <property type="entry name" value="UCP037465_Znf"/>
</dbReference>
<dbReference type="OrthoDB" id="4244404at2"/>
<organism evidence="1 2">
    <name type="scientific">Actinacidiphila rubida</name>
    <dbReference type="NCBI Taxonomy" id="310780"/>
    <lineage>
        <taxon>Bacteria</taxon>
        <taxon>Bacillati</taxon>
        <taxon>Actinomycetota</taxon>
        <taxon>Actinomycetes</taxon>
        <taxon>Kitasatosporales</taxon>
        <taxon>Streptomycetaceae</taxon>
        <taxon>Actinacidiphila</taxon>
    </lineage>
</organism>
<name>A0A1H8K645_9ACTN</name>
<gene>
    <name evidence="1" type="ORF">SAMN05216267_101212</name>
</gene>
<accession>A0A1H8K645</accession>
<dbReference type="AlphaFoldDB" id="A0A1H8K645"/>
<evidence type="ECO:0008006" key="3">
    <source>
        <dbReference type="Google" id="ProtNLM"/>
    </source>
</evidence>
<protein>
    <recommendedName>
        <fullName evidence="3">DUF2180 family protein</fullName>
    </recommendedName>
</protein>
<proteinExistence type="predicted"/>
<dbReference type="Proteomes" id="UP000181951">
    <property type="component" value="Unassembled WGS sequence"/>
</dbReference>
<dbReference type="EMBL" id="FODD01000012">
    <property type="protein sequence ID" value="SEN88305.1"/>
    <property type="molecule type" value="Genomic_DNA"/>
</dbReference>